<evidence type="ECO:0000256" key="2">
    <source>
        <dbReference type="ARBA" id="ARBA00022741"/>
    </source>
</evidence>
<dbReference type="GO" id="GO:0007005">
    <property type="term" value="P:mitochondrion organization"/>
    <property type="evidence" value="ECO:0007669"/>
    <property type="project" value="UniProtKB-ARBA"/>
</dbReference>
<evidence type="ECO:0000256" key="4">
    <source>
        <dbReference type="ARBA" id="ARBA00023134"/>
    </source>
</evidence>
<evidence type="ECO:0000256" key="7">
    <source>
        <dbReference type="SAM" id="Phobius"/>
    </source>
</evidence>
<dbReference type="SUPFAM" id="SSF52540">
    <property type="entry name" value="P-loop containing nucleoside triphosphate hydrolases"/>
    <property type="match status" value="1"/>
</dbReference>
<keyword evidence="7" id="KW-0812">Transmembrane</keyword>
<dbReference type="InterPro" id="IPR027417">
    <property type="entry name" value="P-loop_NTPase"/>
</dbReference>
<dbReference type="GO" id="GO:0016020">
    <property type="term" value="C:membrane"/>
    <property type="evidence" value="ECO:0007669"/>
    <property type="project" value="UniProtKB-SubCell"/>
</dbReference>
<dbReference type="EMBL" id="JAHKSW010000022">
    <property type="protein sequence ID" value="KAG7318199.1"/>
    <property type="molecule type" value="Genomic_DNA"/>
</dbReference>
<dbReference type="Gene3D" id="3.40.50.300">
    <property type="entry name" value="P-loop containing nucleotide triphosphate hydrolases"/>
    <property type="match status" value="1"/>
</dbReference>
<proteinExistence type="predicted"/>
<keyword evidence="10" id="KW-1185">Reference proteome</keyword>
<organism evidence="9 10">
    <name type="scientific">Hemibagrus wyckioides</name>
    <dbReference type="NCBI Taxonomy" id="337641"/>
    <lineage>
        <taxon>Eukaryota</taxon>
        <taxon>Metazoa</taxon>
        <taxon>Chordata</taxon>
        <taxon>Craniata</taxon>
        <taxon>Vertebrata</taxon>
        <taxon>Euteleostomi</taxon>
        <taxon>Actinopterygii</taxon>
        <taxon>Neopterygii</taxon>
        <taxon>Teleostei</taxon>
        <taxon>Ostariophysi</taxon>
        <taxon>Siluriformes</taxon>
        <taxon>Bagridae</taxon>
        <taxon>Hemibagrus</taxon>
    </lineage>
</organism>
<evidence type="ECO:0000256" key="3">
    <source>
        <dbReference type="ARBA" id="ARBA00022801"/>
    </source>
</evidence>
<dbReference type="Proteomes" id="UP000824219">
    <property type="component" value="Linkage Group LG22"/>
</dbReference>
<evidence type="ECO:0000256" key="1">
    <source>
        <dbReference type="ARBA" id="ARBA00004370"/>
    </source>
</evidence>
<keyword evidence="3" id="KW-0378">Hydrolase</keyword>
<keyword evidence="4" id="KW-0342">GTP-binding</keyword>
<evidence type="ECO:0000256" key="6">
    <source>
        <dbReference type="SAM" id="MobiDB-lite"/>
    </source>
</evidence>
<name>A0A9D3SGK1_9TELE</name>
<comment type="subcellular location">
    <subcellularLocation>
        <location evidence="1">Membrane</location>
    </subcellularLocation>
</comment>
<evidence type="ECO:0000313" key="10">
    <source>
        <dbReference type="Proteomes" id="UP000824219"/>
    </source>
</evidence>
<evidence type="ECO:0000256" key="5">
    <source>
        <dbReference type="ARBA" id="ARBA00023136"/>
    </source>
</evidence>
<evidence type="ECO:0000313" key="9">
    <source>
        <dbReference type="EMBL" id="KAG7318199.1"/>
    </source>
</evidence>
<gene>
    <name evidence="9" type="ORF">KOW79_017954</name>
</gene>
<protein>
    <recommendedName>
        <fullName evidence="8">Dynamin N-terminal domain-containing protein</fullName>
    </recommendedName>
</protein>
<feature type="transmembrane region" description="Helical" evidence="7">
    <location>
        <begin position="498"/>
        <end position="519"/>
    </location>
</feature>
<dbReference type="AlphaFoldDB" id="A0A9D3SGK1"/>
<reference evidence="9 10" key="1">
    <citation type="submission" date="2021-06" db="EMBL/GenBank/DDBJ databases">
        <title>Chromosome-level genome assembly of the red-tail catfish (Hemibagrus wyckioides).</title>
        <authorList>
            <person name="Shao F."/>
        </authorList>
    </citation>
    <scope>NUCLEOTIDE SEQUENCE [LARGE SCALE GENOMIC DNA]</scope>
    <source>
        <strain evidence="9">EC202008001</strain>
        <tissue evidence="9">Blood</tissue>
    </source>
</reference>
<dbReference type="InterPro" id="IPR045063">
    <property type="entry name" value="Dynamin_N"/>
</dbReference>
<accession>A0A9D3SGK1</accession>
<keyword evidence="7" id="KW-1133">Transmembrane helix</keyword>
<dbReference type="Pfam" id="PF00350">
    <property type="entry name" value="Dynamin_N"/>
    <property type="match status" value="1"/>
</dbReference>
<keyword evidence="5 7" id="KW-0472">Membrane</keyword>
<dbReference type="PANTHER" id="PTHR10465">
    <property type="entry name" value="TRANSMEMBRANE GTPASE FZO1"/>
    <property type="match status" value="1"/>
</dbReference>
<feature type="region of interest" description="Disordered" evidence="6">
    <location>
        <begin position="1"/>
        <end position="152"/>
    </location>
</feature>
<dbReference type="PANTHER" id="PTHR10465:SF4">
    <property type="entry name" value="DYNAMIN N-TERMINAL DOMAIN-CONTAINING PROTEIN"/>
    <property type="match status" value="1"/>
</dbReference>
<keyword evidence="2" id="KW-0547">Nucleotide-binding</keyword>
<feature type="transmembrane region" description="Helical" evidence="7">
    <location>
        <begin position="474"/>
        <end position="492"/>
    </location>
</feature>
<dbReference type="GO" id="GO:0003924">
    <property type="term" value="F:GTPase activity"/>
    <property type="evidence" value="ECO:0007669"/>
    <property type="project" value="InterPro"/>
</dbReference>
<dbReference type="OrthoDB" id="1716625at2759"/>
<dbReference type="GO" id="GO:0005525">
    <property type="term" value="F:GTP binding"/>
    <property type="evidence" value="ECO:0007669"/>
    <property type="project" value="UniProtKB-KW"/>
</dbReference>
<dbReference type="InterPro" id="IPR027094">
    <property type="entry name" value="Mitofusin_fam"/>
</dbReference>
<feature type="transmembrane region" description="Helical" evidence="7">
    <location>
        <begin position="436"/>
        <end position="462"/>
    </location>
</feature>
<feature type="domain" description="Dynamin N-terminal" evidence="8">
    <location>
        <begin position="177"/>
        <end position="299"/>
    </location>
</feature>
<sequence length="567" mass="62339">MLQQQQQQRQQQQQQRQQQQQCSSSSGSGVERLSSGGSSKWQQQQRQRQQRQQQQVGSSSTSGGSSSGSSRRSGGSSSSSAAAVAAAAAAMQQRQSSSSSSGSGSSSSSSSSSGGSSSSSSSSSNSGGSSSSRQQQQQQQRQQQPAAAAAAGSSSSLVKIASRLGLRLLPPRKKIIVMIMGNHSAGKSSFINWYVEEHIQKTGVAIETQGFTFITSGRKRESLTGNATLHLYPHFRPLLEFKGLTDYLSAEISTSKQKKFSLVTFVDTPGLVDGDMVYPFDVNSAITSFGEQADLIFVFFDPMGQALCKRTLNIVEKLSEKCGDKLRFYLSKADEAGRETDRQRVMMQIVQELCRRPGLNKCGFEMPTIYIPNPQRPSRCVNQIDEVCETIEKSINQAVQKTLDQLEKDCDLITSSISSKLEQDRNNVSYNKSSRFNAVLCGFLAIFLPAVFIISFLINVLFPNDLGALVGEGLATTLYTVMAVVLYLWEWIPEDGQVVAVMIFGVTCYFFFILARYFARQGSKTLTKKEKKNLMDCSGYVKDVLKAKKKKLYEEYLKQCAAEYDFN</sequence>
<comment type="caution">
    <text evidence="9">The sequence shown here is derived from an EMBL/GenBank/DDBJ whole genome shotgun (WGS) entry which is preliminary data.</text>
</comment>
<evidence type="ECO:0000259" key="8">
    <source>
        <dbReference type="Pfam" id="PF00350"/>
    </source>
</evidence>